<sequence length="87" mass="9713">MTCGSSKLSTFNYPNKSFNDTPITHNNYPKISPSIDPCYQRNPICQINPSPPPACTAHLLPPPSQTPVTRVKGKQSYKDLKRALRRS</sequence>
<reference evidence="2 3" key="1">
    <citation type="journal article" date="2019" name="Nat. Plants">
        <title>Stout camphor tree genome fills gaps in understanding of flowering plant genome evolution.</title>
        <authorList>
            <person name="Chaw S.M."/>
            <person name="Liu Y.C."/>
            <person name="Wu Y.W."/>
            <person name="Wang H.Y."/>
            <person name="Lin C.I."/>
            <person name="Wu C.S."/>
            <person name="Ke H.M."/>
            <person name="Chang L.Y."/>
            <person name="Hsu C.Y."/>
            <person name="Yang H.T."/>
            <person name="Sudianto E."/>
            <person name="Hsu M.H."/>
            <person name="Wu K.P."/>
            <person name="Wang L.N."/>
            <person name="Leebens-Mack J.H."/>
            <person name="Tsai I.J."/>
        </authorList>
    </citation>
    <scope>NUCLEOTIDE SEQUENCE [LARGE SCALE GENOMIC DNA]</scope>
    <source>
        <strain evidence="3">cv. Chaw 1501</strain>
        <tissue evidence="2">Young leaves</tissue>
    </source>
</reference>
<accession>A0A443NH18</accession>
<keyword evidence="3" id="KW-1185">Reference proteome</keyword>
<protein>
    <submittedName>
        <fullName evidence="2">Uncharacterized protein</fullName>
    </submittedName>
</protein>
<dbReference type="AlphaFoldDB" id="A0A443NH18"/>
<gene>
    <name evidence="2" type="ORF">CKAN_00631900</name>
</gene>
<evidence type="ECO:0000313" key="3">
    <source>
        <dbReference type="Proteomes" id="UP000283530"/>
    </source>
</evidence>
<dbReference type="Proteomes" id="UP000283530">
    <property type="component" value="Unassembled WGS sequence"/>
</dbReference>
<evidence type="ECO:0000313" key="2">
    <source>
        <dbReference type="EMBL" id="RWR77815.1"/>
    </source>
</evidence>
<dbReference type="EMBL" id="QPKB01000002">
    <property type="protein sequence ID" value="RWR77815.1"/>
    <property type="molecule type" value="Genomic_DNA"/>
</dbReference>
<name>A0A443NH18_9MAGN</name>
<feature type="compositionally biased region" description="Basic and acidic residues" evidence="1">
    <location>
        <begin position="76"/>
        <end position="87"/>
    </location>
</feature>
<evidence type="ECO:0000256" key="1">
    <source>
        <dbReference type="SAM" id="MobiDB-lite"/>
    </source>
</evidence>
<feature type="region of interest" description="Disordered" evidence="1">
    <location>
        <begin position="57"/>
        <end position="87"/>
    </location>
</feature>
<proteinExistence type="predicted"/>
<organism evidence="2 3">
    <name type="scientific">Cinnamomum micranthum f. kanehirae</name>
    <dbReference type="NCBI Taxonomy" id="337451"/>
    <lineage>
        <taxon>Eukaryota</taxon>
        <taxon>Viridiplantae</taxon>
        <taxon>Streptophyta</taxon>
        <taxon>Embryophyta</taxon>
        <taxon>Tracheophyta</taxon>
        <taxon>Spermatophyta</taxon>
        <taxon>Magnoliopsida</taxon>
        <taxon>Magnoliidae</taxon>
        <taxon>Laurales</taxon>
        <taxon>Lauraceae</taxon>
        <taxon>Cinnamomum</taxon>
    </lineage>
</organism>
<comment type="caution">
    <text evidence="2">The sequence shown here is derived from an EMBL/GenBank/DDBJ whole genome shotgun (WGS) entry which is preliminary data.</text>
</comment>